<organism evidence="2 3">
    <name type="scientific">Glonium stellatum</name>
    <dbReference type="NCBI Taxonomy" id="574774"/>
    <lineage>
        <taxon>Eukaryota</taxon>
        <taxon>Fungi</taxon>
        <taxon>Dikarya</taxon>
        <taxon>Ascomycota</taxon>
        <taxon>Pezizomycotina</taxon>
        <taxon>Dothideomycetes</taxon>
        <taxon>Pleosporomycetidae</taxon>
        <taxon>Gloniales</taxon>
        <taxon>Gloniaceae</taxon>
        <taxon>Glonium</taxon>
    </lineage>
</organism>
<keyword evidence="3" id="KW-1185">Reference proteome</keyword>
<protein>
    <recommendedName>
        <fullName evidence="4">F-box domain-containing protein</fullName>
    </recommendedName>
</protein>
<keyword evidence="1" id="KW-1133">Transmembrane helix</keyword>
<dbReference type="AlphaFoldDB" id="A0A8E2EVB2"/>
<dbReference type="EMBL" id="KV750280">
    <property type="protein sequence ID" value="OCL05466.1"/>
    <property type="molecule type" value="Genomic_DNA"/>
</dbReference>
<dbReference type="OrthoDB" id="4191440at2759"/>
<sequence>MKSETGAGAPSVLLRFAIFVPLAIYWADATAHWDLISHHAVLQQPPFSPDIARGEKIAAKWVSIIFYWNFALWIPNCMFPNALVFMVGLVDSVFTVMMAIAAHLQTGYSPHSYSDCRHGTAETWQVPQGTPSFFHVAGQLNATKASAEKMCLDYVEEWKYGIAMVVLYSFIAGCNIILSAALMASAFYDGSYRQHRTVRQWCIDTATGTLKIITTIFCCFALLPVCLFNCLPMCIKSRARFIARCVAKTSRRMPSPREIKLQRMRPKNPKPHYEGRYEGKGTAFTDFLCYDVLVLISRDLHYVDLVNLSLASKSVREVVFPRADFATRSEHFKMYSCDELTKTQCWVCTVQVCTSCQITRPIRETHTLYHLNHCKLYCSSCYFQHVCRLSTTAQSSMKCHCSPTALGPWAAIWRTPRRRITLQHHYPPVCRLCNMRDDATLTALREARSRAEMRDLTRQPDCARCELVLPVKGPRWWVCTRCSKECGSHMHPPWGLKSAG</sequence>
<feature type="transmembrane region" description="Helical" evidence="1">
    <location>
        <begin position="208"/>
        <end position="231"/>
    </location>
</feature>
<name>A0A8E2EVB2_9PEZI</name>
<keyword evidence="1" id="KW-0472">Membrane</keyword>
<evidence type="ECO:0000256" key="1">
    <source>
        <dbReference type="SAM" id="Phobius"/>
    </source>
</evidence>
<feature type="transmembrane region" description="Helical" evidence="1">
    <location>
        <begin position="165"/>
        <end position="188"/>
    </location>
</feature>
<proteinExistence type="predicted"/>
<reference evidence="2 3" key="1">
    <citation type="journal article" date="2016" name="Nat. Commun.">
        <title>Ectomycorrhizal ecology is imprinted in the genome of the dominant symbiotic fungus Cenococcum geophilum.</title>
        <authorList>
            <consortium name="DOE Joint Genome Institute"/>
            <person name="Peter M."/>
            <person name="Kohler A."/>
            <person name="Ohm R.A."/>
            <person name="Kuo A."/>
            <person name="Krutzmann J."/>
            <person name="Morin E."/>
            <person name="Arend M."/>
            <person name="Barry K.W."/>
            <person name="Binder M."/>
            <person name="Choi C."/>
            <person name="Clum A."/>
            <person name="Copeland A."/>
            <person name="Grisel N."/>
            <person name="Haridas S."/>
            <person name="Kipfer T."/>
            <person name="LaButti K."/>
            <person name="Lindquist E."/>
            <person name="Lipzen A."/>
            <person name="Maire R."/>
            <person name="Meier B."/>
            <person name="Mihaltcheva S."/>
            <person name="Molinier V."/>
            <person name="Murat C."/>
            <person name="Poggeler S."/>
            <person name="Quandt C.A."/>
            <person name="Sperisen C."/>
            <person name="Tritt A."/>
            <person name="Tisserant E."/>
            <person name="Crous P.W."/>
            <person name="Henrissat B."/>
            <person name="Nehls U."/>
            <person name="Egli S."/>
            <person name="Spatafora J.W."/>
            <person name="Grigoriev I.V."/>
            <person name="Martin F.M."/>
        </authorList>
    </citation>
    <scope>NUCLEOTIDE SEQUENCE [LARGE SCALE GENOMIC DNA]</scope>
    <source>
        <strain evidence="2 3">CBS 207.34</strain>
    </source>
</reference>
<gene>
    <name evidence="2" type="ORF">AOQ84DRAFT_355945</name>
</gene>
<evidence type="ECO:0000313" key="2">
    <source>
        <dbReference type="EMBL" id="OCL05466.1"/>
    </source>
</evidence>
<evidence type="ECO:0000313" key="3">
    <source>
        <dbReference type="Proteomes" id="UP000250140"/>
    </source>
</evidence>
<evidence type="ECO:0008006" key="4">
    <source>
        <dbReference type="Google" id="ProtNLM"/>
    </source>
</evidence>
<feature type="transmembrane region" description="Helical" evidence="1">
    <location>
        <begin position="57"/>
        <end position="76"/>
    </location>
</feature>
<keyword evidence="1" id="KW-0812">Transmembrane</keyword>
<dbReference type="Proteomes" id="UP000250140">
    <property type="component" value="Unassembled WGS sequence"/>
</dbReference>
<feature type="transmembrane region" description="Helical" evidence="1">
    <location>
        <begin position="12"/>
        <end position="36"/>
    </location>
</feature>
<feature type="transmembrane region" description="Helical" evidence="1">
    <location>
        <begin position="82"/>
        <end position="104"/>
    </location>
</feature>
<accession>A0A8E2EVB2</accession>